<dbReference type="Pfam" id="PF17800">
    <property type="entry name" value="NPL"/>
    <property type="match status" value="1"/>
</dbReference>
<evidence type="ECO:0000256" key="1">
    <source>
        <dbReference type="SAM" id="MobiDB-lite"/>
    </source>
</evidence>
<feature type="domain" description="Nucleoplasmin-like" evidence="2">
    <location>
        <begin position="4"/>
        <end position="91"/>
    </location>
</feature>
<dbReference type="AlphaFoldDB" id="A0AAU9PBB9"/>
<sequence>MSYWGIEVFNDTPLDYKVRTGRGLRISKAALVEKNKGTEEYFSVFITFNGRKVVVGNLHPQLMPIQEMNLLFDCDIQLSHNWENGTVHFSGCEEFIDDYTYFNVDDEEKEPKSKVREDEGPSSVSECPTHSCSFCKKSFKEKDSRARK</sequence>
<evidence type="ECO:0000313" key="3">
    <source>
        <dbReference type="EMBL" id="CAH1447419.1"/>
    </source>
</evidence>
<dbReference type="Proteomes" id="UP001157418">
    <property type="component" value="Unassembled WGS sequence"/>
</dbReference>
<evidence type="ECO:0000259" key="2">
    <source>
        <dbReference type="Pfam" id="PF17800"/>
    </source>
</evidence>
<keyword evidence="4" id="KW-1185">Reference proteome</keyword>
<gene>
    <name evidence="3" type="ORF">LVIROSA_LOCUS33031</name>
</gene>
<reference evidence="3 4" key="1">
    <citation type="submission" date="2022-01" db="EMBL/GenBank/DDBJ databases">
        <authorList>
            <person name="Xiong W."/>
            <person name="Schranz E."/>
        </authorList>
    </citation>
    <scope>NUCLEOTIDE SEQUENCE [LARGE SCALE GENOMIC DNA]</scope>
</reference>
<organism evidence="3 4">
    <name type="scientific">Lactuca virosa</name>
    <dbReference type="NCBI Taxonomy" id="75947"/>
    <lineage>
        <taxon>Eukaryota</taxon>
        <taxon>Viridiplantae</taxon>
        <taxon>Streptophyta</taxon>
        <taxon>Embryophyta</taxon>
        <taxon>Tracheophyta</taxon>
        <taxon>Spermatophyta</taxon>
        <taxon>Magnoliopsida</taxon>
        <taxon>eudicotyledons</taxon>
        <taxon>Gunneridae</taxon>
        <taxon>Pentapetalae</taxon>
        <taxon>asterids</taxon>
        <taxon>campanulids</taxon>
        <taxon>Asterales</taxon>
        <taxon>Asteraceae</taxon>
        <taxon>Cichorioideae</taxon>
        <taxon>Cichorieae</taxon>
        <taxon>Lactucinae</taxon>
        <taxon>Lactuca</taxon>
    </lineage>
</organism>
<accession>A0AAU9PBB9</accession>
<proteinExistence type="predicted"/>
<dbReference type="InterPro" id="IPR041232">
    <property type="entry name" value="NPL"/>
</dbReference>
<name>A0AAU9PBB9_9ASTR</name>
<dbReference type="EMBL" id="CAKMRJ010005523">
    <property type="protein sequence ID" value="CAH1447419.1"/>
    <property type="molecule type" value="Genomic_DNA"/>
</dbReference>
<feature type="region of interest" description="Disordered" evidence="1">
    <location>
        <begin position="110"/>
        <end position="131"/>
    </location>
</feature>
<comment type="caution">
    <text evidence="3">The sequence shown here is derived from an EMBL/GenBank/DDBJ whole genome shotgun (WGS) entry which is preliminary data.</text>
</comment>
<dbReference type="Gene3D" id="2.60.120.340">
    <property type="entry name" value="Nucleoplasmin core domain"/>
    <property type="match status" value="1"/>
</dbReference>
<evidence type="ECO:0000313" key="4">
    <source>
        <dbReference type="Proteomes" id="UP001157418"/>
    </source>
</evidence>
<protein>
    <recommendedName>
        <fullName evidence="2">Nucleoplasmin-like domain-containing protein</fullName>
    </recommendedName>
</protein>
<feature type="compositionally biased region" description="Basic and acidic residues" evidence="1">
    <location>
        <begin position="110"/>
        <end position="119"/>
    </location>
</feature>